<dbReference type="EMBL" id="JAHLQF010000002">
    <property type="protein sequence ID" value="MBU5484357.1"/>
    <property type="molecule type" value="Genomic_DNA"/>
</dbReference>
<dbReference type="RefSeq" id="WP_216438836.1">
    <property type="nucleotide sequence ID" value="NZ_JAHLQF010000002.1"/>
</dbReference>
<reference evidence="2 3" key="1">
    <citation type="submission" date="2021-06" db="EMBL/GenBank/DDBJ databases">
        <authorList>
            <person name="Sun Q."/>
            <person name="Li D."/>
        </authorList>
    </citation>
    <scope>NUCLEOTIDE SEQUENCE [LARGE SCALE GENOMIC DNA]</scope>
    <source>
        <strain evidence="2 3">MSJ-11</strain>
    </source>
</reference>
<gene>
    <name evidence="2" type="ORF">KQI86_08450</name>
</gene>
<name>A0ABS6EHY2_9CLOT</name>
<protein>
    <recommendedName>
        <fullName evidence="1">DUF6487 domain-containing protein</fullName>
    </recommendedName>
</protein>
<comment type="caution">
    <text evidence="2">The sequence shown here is derived from an EMBL/GenBank/DDBJ whole genome shotgun (WGS) entry which is preliminary data.</text>
</comment>
<dbReference type="Pfam" id="PF20097">
    <property type="entry name" value="DUF6487"/>
    <property type="match status" value="1"/>
</dbReference>
<dbReference type="Proteomes" id="UP000726170">
    <property type="component" value="Unassembled WGS sequence"/>
</dbReference>
<evidence type="ECO:0000259" key="1">
    <source>
        <dbReference type="Pfam" id="PF20097"/>
    </source>
</evidence>
<evidence type="ECO:0000313" key="2">
    <source>
        <dbReference type="EMBL" id="MBU5484357.1"/>
    </source>
</evidence>
<keyword evidence="3" id="KW-1185">Reference proteome</keyword>
<evidence type="ECO:0000313" key="3">
    <source>
        <dbReference type="Proteomes" id="UP000726170"/>
    </source>
</evidence>
<dbReference type="InterPro" id="IPR045504">
    <property type="entry name" value="DUF6487"/>
</dbReference>
<accession>A0ABS6EHY2</accession>
<organism evidence="2 3">
    <name type="scientific">Clostridium mobile</name>
    <dbReference type="NCBI Taxonomy" id="2841512"/>
    <lineage>
        <taxon>Bacteria</taxon>
        <taxon>Bacillati</taxon>
        <taxon>Bacillota</taxon>
        <taxon>Clostridia</taxon>
        <taxon>Eubacteriales</taxon>
        <taxon>Clostridiaceae</taxon>
        <taxon>Clostridium</taxon>
    </lineage>
</organism>
<sequence>MKCPYCEGEMKRGFIRGEKYSLKWVPEEKKNAIFLSLVKGIKLSNLYDTDGVESFCCENCKKILIDIEDKIDQQK</sequence>
<feature type="domain" description="DUF6487" evidence="1">
    <location>
        <begin position="3"/>
        <end position="68"/>
    </location>
</feature>
<proteinExistence type="predicted"/>